<reference evidence="1" key="1">
    <citation type="journal article" date="2014" name="Front. Microbiol.">
        <title>High frequency of phylogenetically diverse reductive dehalogenase-homologous genes in deep subseafloor sedimentary metagenomes.</title>
        <authorList>
            <person name="Kawai M."/>
            <person name="Futagami T."/>
            <person name="Toyoda A."/>
            <person name="Takaki Y."/>
            <person name="Nishi S."/>
            <person name="Hori S."/>
            <person name="Arai W."/>
            <person name="Tsubouchi T."/>
            <person name="Morono Y."/>
            <person name="Uchiyama I."/>
            <person name="Ito T."/>
            <person name="Fujiyama A."/>
            <person name="Inagaki F."/>
            <person name="Takami H."/>
        </authorList>
    </citation>
    <scope>NUCLEOTIDE SEQUENCE</scope>
    <source>
        <strain evidence="1">Expedition CK06-06</strain>
    </source>
</reference>
<organism evidence="1">
    <name type="scientific">marine sediment metagenome</name>
    <dbReference type="NCBI Taxonomy" id="412755"/>
    <lineage>
        <taxon>unclassified sequences</taxon>
        <taxon>metagenomes</taxon>
        <taxon>ecological metagenomes</taxon>
    </lineage>
</organism>
<protein>
    <submittedName>
        <fullName evidence="1">Uncharacterized protein</fullName>
    </submittedName>
</protein>
<name>X0YRN0_9ZZZZ</name>
<accession>X0YRN0</accession>
<evidence type="ECO:0000313" key="1">
    <source>
        <dbReference type="EMBL" id="GAG39381.1"/>
    </source>
</evidence>
<gene>
    <name evidence="1" type="ORF">S01H1_67536</name>
</gene>
<proteinExistence type="predicted"/>
<dbReference type="AlphaFoldDB" id="X0YRN0"/>
<dbReference type="EMBL" id="BARS01044740">
    <property type="protein sequence ID" value="GAG39381.1"/>
    <property type="molecule type" value="Genomic_DNA"/>
</dbReference>
<comment type="caution">
    <text evidence="1">The sequence shown here is derived from an EMBL/GenBank/DDBJ whole genome shotgun (WGS) entry which is preliminary data.</text>
</comment>
<sequence length="80" mass="9739">MVKIEIDIPRRILRKVVFHLKECWDYKTTVEELRTNPEFVRWLKMDAESMWLDQFDDNLADALEQLKVSKIKGKHIHRED</sequence>